<proteinExistence type="predicted"/>
<evidence type="ECO:0000313" key="3">
    <source>
        <dbReference type="Proteomes" id="UP000324222"/>
    </source>
</evidence>
<comment type="caution">
    <text evidence="2">The sequence shown here is derived from an EMBL/GenBank/DDBJ whole genome shotgun (WGS) entry which is preliminary data.</text>
</comment>
<feature type="compositionally biased region" description="Basic and acidic residues" evidence="1">
    <location>
        <begin position="70"/>
        <end position="90"/>
    </location>
</feature>
<evidence type="ECO:0000256" key="1">
    <source>
        <dbReference type="SAM" id="MobiDB-lite"/>
    </source>
</evidence>
<organism evidence="2 3">
    <name type="scientific">Portunus trituberculatus</name>
    <name type="common">Swimming crab</name>
    <name type="synonym">Neptunus trituberculatus</name>
    <dbReference type="NCBI Taxonomy" id="210409"/>
    <lineage>
        <taxon>Eukaryota</taxon>
        <taxon>Metazoa</taxon>
        <taxon>Ecdysozoa</taxon>
        <taxon>Arthropoda</taxon>
        <taxon>Crustacea</taxon>
        <taxon>Multicrustacea</taxon>
        <taxon>Malacostraca</taxon>
        <taxon>Eumalacostraca</taxon>
        <taxon>Eucarida</taxon>
        <taxon>Decapoda</taxon>
        <taxon>Pleocyemata</taxon>
        <taxon>Brachyura</taxon>
        <taxon>Eubrachyura</taxon>
        <taxon>Portunoidea</taxon>
        <taxon>Portunidae</taxon>
        <taxon>Portuninae</taxon>
        <taxon>Portunus</taxon>
    </lineage>
</organism>
<dbReference type="Proteomes" id="UP000324222">
    <property type="component" value="Unassembled WGS sequence"/>
</dbReference>
<protein>
    <submittedName>
        <fullName evidence="2">Uncharacterized protein</fullName>
    </submittedName>
</protein>
<gene>
    <name evidence="2" type="ORF">E2C01_023994</name>
</gene>
<name>A0A5B7ED76_PORTR</name>
<accession>A0A5B7ED76</accession>
<dbReference type="AlphaFoldDB" id="A0A5B7ED76"/>
<sequence>MSEGNTKAYPCWRNVVPGNCFSASNERTSLALHLPLPPSLASPSYSLLLLPRYSSILSPTSPLPPLNGRPSHDLHDRLGEEEREIEKGNN</sequence>
<evidence type="ECO:0000313" key="2">
    <source>
        <dbReference type="EMBL" id="MPC30724.1"/>
    </source>
</evidence>
<reference evidence="2 3" key="1">
    <citation type="submission" date="2019-05" db="EMBL/GenBank/DDBJ databases">
        <title>Another draft genome of Portunus trituberculatus and its Hox gene families provides insights of decapod evolution.</title>
        <authorList>
            <person name="Jeong J.-H."/>
            <person name="Song I."/>
            <person name="Kim S."/>
            <person name="Choi T."/>
            <person name="Kim D."/>
            <person name="Ryu S."/>
            <person name="Kim W."/>
        </authorList>
    </citation>
    <scope>NUCLEOTIDE SEQUENCE [LARGE SCALE GENOMIC DNA]</scope>
    <source>
        <tissue evidence="2">Muscle</tissue>
    </source>
</reference>
<dbReference type="EMBL" id="VSRR010002307">
    <property type="protein sequence ID" value="MPC30724.1"/>
    <property type="molecule type" value="Genomic_DNA"/>
</dbReference>
<keyword evidence="3" id="KW-1185">Reference proteome</keyword>
<feature type="region of interest" description="Disordered" evidence="1">
    <location>
        <begin position="59"/>
        <end position="90"/>
    </location>
</feature>